<proteinExistence type="predicted"/>
<protein>
    <submittedName>
        <fullName evidence="1">Uncharacterized protein</fullName>
    </submittedName>
</protein>
<evidence type="ECO:0000313" key="2">
    <source>
        <dbReference type="Proteomes" id="UP000308267"/>
    </source>
</evidence>
<name>A0A4V3SE70_OPIFE</name>
<reference evidence="1 2" key="1">
    <citation type="journal article" date="2019" name="BMC Genomics">
        <title>New insights from Opisthorchis felineus genome: update on genomics of the epidemiologically important liver flukes.</title>
        <authorList>
            <person name="Ershov N.I."/>
            <person name="Mordvinov V.A."/>
            <person name="Prokhortchouk E.B."/>
            <person name="Pakharukova M.Y."/>
            <person name="Gunbin K.V."/>
            <person name="Ustyantsev K."/>
            <person name="Genaev M.A."/>
            <person name="Blinov A.G."/>
            <person name="Mazur A."/>
            <person name="Boulygina E."/>
            <person name="Tsygankova S."/>
            <person name="Khrameeva E."/>
            <person name="Chekanov N."/>
            <person name="Fan G."/>
            <person name="Xiao A."/>
            <person name="Zhang H."/>
            <person name="Xu X."/>
            <person name="Yang H."/>
            <person name="Solovyev V."/>
            <person name="Lee S.M."/>
            <person name="Liu X."/>
            <person name="Afonnikov D.A."/>
            <person name="Skryabin K.G."/>
        </authorList>
    </citation>
    <scope>NUCLEOTIDE SEQUENCE [LARGE SCALE GENOMIC DNA]</scope>
    <source>
        <strain evidence="1">AK-0245</strain>
        <tissue evidence="1">Whole organism</tissue>
    </source>
</reference>
<evidence type="ECO:0000313" key="1">
    <source>
        <dbReference type="EMBL" id="TGZ63424.1"/>
    </source>
</evidence>
<keyword evidence="2" id="KW-1185">Reference proteome</keyword>
<dbReference type="EMBL" id="SJOL01007172">
    <property type="protein sequence ID" value="TGZ63424.1"/>
    <property type="molecule type" value="Genomic_DNA"/>
</dbReference>
<feature type="non-terminal residue" evidence="1">
    <location>
        <position position="77"/>
    </location>
</feature>
<sequence length="77" mass="9093">MGYSIMYSKILCKILCVWNVWMPWGHLSDIRRMLQTYNQTIYQKQYQTVSLWDSENNHDCLETHAFGSLPSGFDIVS</sequence>
<dbReference type="AlphaFoldDB" id="A0A4V3SE70"/>
<dbReference type="Proteomes" id="UP000308267">
    <property type="component" value="Unassembled WGS sequence"/>
</dbReference>
<accession>A0A4V3SE70</accession>
<organism evidence="1 2">
    <name type="scientific">Opisthorchis felineus</name>
    <dbReference type="NCBI Taxonomy" id="147828"/>
    <lineage>
        <taxon>Eukaryota</taxon>
        <taxon>Metazoa</taxon>
        <taxon>Spiralia</taxon>
        <taxon>Lophotrochozoa</taxon>
        <taxon>Platyhelminthes</taxon>
        <taxon>Trematoda</taxon>
        <taxon>Digenea</taxon>
        <taxon>Opisthorchiida</taxon>
        <taxon>Opisthorchiata</taxon>
        <taxon>Opisthorchiidae</taxon>
        <taxon>Opisthorchis</taxon>
    </lineage>
</organism>
<comment type="caution">
    <text evidence="1">The sequence shown here is derived from an EMBL/GenBank/DDBJ whole genome shotgun (WGS) entry which is preliminary data.</text>
</comment>
<gene>
    <name evidence="1" type="ORF">CRM22_006929</name>
</gene>